<dbReference type="Pfam" id="PF02311">
    <property type="entry name" value="AraC_binding"/>
    <property type="match status" value="1"/>
</dbReference>
<protein>
    <submittedName>
        <fullName evidence="5">AraC-like DNA-binding protein</fullName>
    </submittedName>
    <submittedName>
        <fullName evidence="6">Helix-turn-helix domain-containing protein</fullName>
    </submittedName>
</protein>
<dbReference type="Proteomes" id="UP000295270">
    <property type="component" value="Unassembled WGS sequence"/>
</dbReference>
<dbReference type="GO" id="GO:0043565">
    <property type="term" value="F:sequence-specific DNA binding"/>
    <property type="evidence" value="ECO:0007669"/>
    <property type="project" value="InterPro"/>
</dbReference>
<dbReference type="InterPro" id="IPR003313">
    <property type="entry name" value="AraC-bd"/>
</dbReference>
<dbReference type="EMBL" id="SLWA01000001">
    <property type="protein sequence ID" value="TCN61042.1"/>
    <property type="molecule type" value="Genomic_DNA"/>
</dbReference>
<evidence type="ECO:0000313" key="8">
    <source>
        <dbReference type="Proteomes" id="UP000298340"/>
    </source>
</evidence>
<dbReference type="Gene3D" id="2.60.120.10">
    <property type="entry name" value="Jelly Rolls"/>
    <property type="match status" value="1"/>
</dbReference>
<evidence type="ECO:0000313" key="6">
    <source>
        <dbReference type="EMBL" id="TEB46156.1"/>
    </source>
</evidence>
<dbReference type="InterPro" id="IPR037923">
    <property type="entry name" value="HTH-like"/>
</dbReference>
<dbReference type="SMART" id="SM00342">
    <property type="entry name" value="HTH_ARAC"/>
    <property type="match status" value="1"/>
</dbReference>
<dbReference type="InterPro" id="IPR018060">
    <property type="entry name" value="HTH_AraC"/>
</dbReference>
<keyword evidence="3" id="KW-0804">Transcription</keyword>
<sequence>MEKIPVRRIDATSGKSDSFQHFSIRSISDLLSGKDMVQPLHRHDFFHILVLEKGKSLHSIDFKKYEVKDNSVFLIRPGQAHSLELKADCSGYMIQLNTDFYSSDDKNNSSFLRKAAYQNHYALEENKFKKVLPVLVSIFEEYKNQQENYTEIIKANLNILFVELIREQNKNHQDKTNSYAQERLEEFLELLETHILTHKQASSYAEMLHLTSYQLNAITKTLVNKTASELITEAILLESKRYLLATTHQVNQIAGYMGYDDVSYFIRFFKKHTGFSPETFRQNFR</sequence>
<reference evidence="5" key="3">
    <citation type="submission" date="2019-03" db="EMBL/GenBank/DDBJ databases">
        <authorList>
            <person name="Whitman W."/>
            <person name="Huntemann M."/>
            <person name="Clum A."/>
            <person name="Pillay M."/>
            <person name="Palaniappan K."/>
            <person name="Varghese N."/>
            <person name="Mikhailova N."/>
            <person name="Stamatis D."/>
            <person name="Reddy T."/>
            <person name="Daum C."/>
            <person name="Shapiro N."/>
            <person name="Ivanova N."/>
            <person name="Kyrpides N."/>
            <person name="Woyke T."/>
        </authorList>
    </citation>
    <scope>NUCLEOTIDE SEQUENCE</scope>
    <source>
        <strain evidence="5">P5626</strain>
    </source>
</reference>
<accession>A0A4Y7UIF8</accession>
<reference evidence="6 8" key="2">
    <citation type="journal article" date="2018" name="Syst. Appl. Microbiol.">
        <title>Flavobacterium circumlabens sp. nov. and Flavobacterium cupreum sp. nov., two psychrotrophic species isolated from Antarctic environmental samples.</title>
        <authorList>
            <person name="Kralova S."/>
            <person name="Busse H.J."/>
            <person name="Svec P."/>
            <person name="Maslanova I."/>
            <person name="Stankova E."/>
            <person name="Bartak M."/>
            <person name="Sedlacek I."/>
        </authorList>
    </citation>
    <scope>NUCLEOTIDE SEQUENCE [LARGE SCALE GENOMIC DNA]</scope>
    <source>
        <strain evidence="6 8">CCM 8828</strain>
    </source>
</reference>
<dbReference type="PANTHER" id="PTHR43280">
    <property type="entry name" value="ARAC-FAMILY TRANSCRIPTIONAL REGULATOR"/>
    <property type="match status" value="1"/>
</dbReference>
<feature type="domain" description="HTH araC/xylS-type" evidence="4">
    <location>
        <begin position="185"/>
        <end position="283"/>
    </location>
</feature>
<dbReference type="InterPro" id="IPR020449">
    <property type="entry name" value="Tscrpt_reg_AraC-type_HTH"/>
</dbReference>
<reference evidence="5 7" key="1">
    <citation type="journal article" date="2015" name="Stand. Genomic Sci.">
        <title>Genomic Encyclopedia of Bacterial and Archaeal Type Strains, Phase III: the genomes of soil and plant-associated and newly described type strains.</title>
        <authorList>
            <person name="Whitman W.B."/>
            <person name="Woyke T."/>
            <person name="Klenk H.P."/>
            <person name="Zhou Y."/>
            <person name="Lilburn T.G."/>
            <person name="Beck B.J."/>
            <person name="De Vos P."/>
            <person name="Vandamme P."/>
            <person name="Eisen J.A."/>
            <person name="Garrity G."/>
            <person name="Hugenholtz P."/>
            <person name="Kyrpides N.C."/>
        </authorList>
    </citation>
    <scope>NUCLEOTIDE SEQUENCE [LARGE SCALE GENOMIC DNA]</scope>
    <source>
        <strain evidence="5 7">P5626</strain>
    </source>
</reference>
<dbReference type="SUPFAM" id="SSF51215">
    <property type="entry name" value="Regulatory protein AraC"/>
    <property type="match status" value="1"/>
</dbReference>
<dbReference type="Pfam" id="PF12833">
    <property type="entry name" value="HTH_18"/>
    <property type="match status" value="1"/>
</dbReference>
<evidence type="ECO:0000259" key="4">
    <source>
        <dbReference type="PROSITE" id="PS01124"/>
    </source>
</evidence>
<dbReference type="PANTHER" id="PTHR43280:SF32">
    <property type="entry name" value="TRANSCRIPTIONAL REGULATORY PROTEIN"/>
    <property type="match status" value="1"/>
</dbReference>
<comment type="caution">
    <text evidence="6">The sequence shown here is derived from an EMBL/GenBank/DDBJ whole genome shotgun (WGS) entry which is preliminary data.</text>
</comment>
<dbReference type="InterPro" id="IPR009057">
    <property type="entry name" value="Homeodomain-like_sf"/>
</dbReference>
<dbReference type="OrthoDB" id="1096411at2"/>
<dbReference type="EMBL" id="QWDN01000001">
    <property type="protein sequence ID" value="TEB46156.1"/>
    <property type="molecule type" value="Genomic_DNA"/>
</dbReference>
<evidence type="ECO:0000256" key="3">
    <source>
        <dbReference type="ARBA" id="ARBA00023163"/>
    </source>
</evidence>
<dbReference type="SUPFAM" id="SSF46689">
    <property type="entry name" value="Homeodomain-like"/>
    <property type="match status" value="1"/>
</dbReference>
<keyword evidence="2" id="KW-0238">DNA-binding</keyword>
<dbReference type="PROSITE" id="PS01124">
    <property type="entry name" value="HTH_ARAC_FAMILY_2"/>
    <property type="match status" value="1"/>
</dbReference>
<dbReference type="InterPro" id="IPR014710">
    <property type="entry name" value="RmlC-like_jellyroll"/>
</dbReference>
<dbReference type="RefSeq" id="WP_132032557.1">
    <property type="nucleotide sequence ID" value="NZ_QWDN01000001.1"/>
</dbReference>
<proteinExistence type="predicted"/>
<organism evidence="6 8">
    <name type="scientific">Flavobacterium circumlabens</name>
    <dbReference type="NCBI Taxonomy" id="2133765"/>
    <lineage>
        <taxon>Bacteria</taxon>
        <taxon>Pseudomonadati</taxon>
        <taxon>Bacteroidota</taxon>
        <taxon>Flavobacteriia</taxon>
        <taxon>Flavobacteriales</taxon>
        <taxon>Flavobacteriaceae</taxon>
        <taxon>Flavobacterium</taxon>
    </lineage>
</organism>
<dbReference type="Gene3D" id="1.10.10.60">
    <property type="entry name" value="Homeodomain-like"/>
    <property type="match status" value="1"/>
</dbReference>
<dbReference type="AlphaFoldDB" id="A0A4Y7UIF8"/>
<evidence type="ECO:0000313" key="5">
    <source>
        <dbReference type="EMBL" id="TCN61042.1"/>
    </source>
</evidence>
<keyword evidence="1" id="KW-0805">Transcription regulation</keyword>
<dbReference type="GO" id="GO:0003700">
    <property type="term" value="F:DNA-binding transcription factor activity"/>
    <property type="evidence" value="ECO:0007669"/>
    <property type="project" value="InterPro"/>
</dbReference>
<dbReference type="Proteomes" id="UP000298340">
    <property type="component" value="Unassembled WGS sequence"/>
</dbReference>
<gene>
    <name evidence="6" type="ORF">D0809_03955</name>
    <name evidence="5" type="ORF">EV142_101627</name>
</gene>
<dbReference type="PRINTS" id="PR00032">
    <property type="entry name" value="HTHARAC"/>
</dbReference>
<evidence type="ECO:0000313" key="7">
    <source>
        <dbReference type="Proteomes" id="UP000295270"/>
    </source>
</evidence>
<evidence type="ECO:0000256" key="1">
    <source>
        <dbReference type="ARBA" id="ARBA00023015"/>
    </source>
</evidence>
<evidence type="ECO:0000256" key="2">
    <source>
        <dbReference type="ARBA" id="ARBA00023125"/>
    </source>
</evidence>
<name>A0A4Y7UIF8_9FLAO</name>
<keyword evidence="7" id="KW-1185">Reference proteome</keyword>